<accession>A0A8J3TSF9</accession>
<organism evidence="1 2">
    <name type="scientific">Planotetraspora mira</name>
    <dbReference type="NCBI Taxonomy" id="58121"/>
    <lineage>
        <taxon>Bacteria</taxon>
        <taxon>Bacillati</taxon>
        <taxon>Actinomycetota</taxon>
        <taxon>Actinomycetes</taxon>
        <taxon>Streptosporangiales</taxon>
        <taxon>Streptosporangiaceae</taxon>
        <taxon>Planotetraspora</taxon>
    </lineage>
</organism>
<keyword evidence="2" id="KW-1185">Reference proteome</keyword>
<name>A0A8J3TSF9_9ACTN</name>
<reference evidence="1 2" key="1">
    <citation type="submission" date="2021-01" db="EMBL/GenBank/DDBJ databases">
        <title>Whole genome shotgun sequence of Planotetraspora mira NBRC 15435.</title>
        <authorList>
            <person name="Komaki H."/>
            <person name="Tamura T."/>
        </authorList>
    </citation>
    <scope>NUCLEOTIDE SEQUENCE [LARGE SCALE GENOMIC DNA]</scope>
    <source>
        <strain evidence="1 2">NBRC 15435</strain>
    </source>
</reference>
<dbReference type="EMBL" id="BOOO01000034">
    <property type="protein sequence ID" value="GII32333.1"/>
    <property type="molecule type" value="Genomic_DNA"/>
</dbReference>
<dbReference type="RefSeq" id="WP_203956230.1">
    <property type="nucleotide sequence ID" value="NZ_BOOO01000034.1"/>
</dbReference>
<dbReference type="AlphaFoldDB" id="A0A8J3TSF9"/>
<proteinExistence type="predicted"/>
<protein>
    <submittedName>
        <fullName evidence="1">Uncharacterized protein</fullName>
    </submittedName>
</protein>
<dbReference type="Proteomes" id="UP000650628">
    <property type="component" value="Unassembled WGS sequence"/>
</dbReference>
<comment type="caution">
    <text evidence="1">The sequence shown here is derived from an EMBL/GenBank/DDBJ whole genome shotgun (WGS) entry which is preliminary data.</text>
</comment>
<gene>
    <name evidence="1" type="ORF">Pmi06nite_57750</name>
</gene>
<sequence>MTGLRAAHSAGDPNLASSITALMSYQAITLRKLRDGLQLAAVATKTAARAPSIVHALIAARSTLVQPSTILVEIVHLLIQEW</sequence>
<evidence type="ECO:0000313" key="2">
    <source>
        <dbReference type="Proteomes" id="UP000650628"/>
    </source>
</evidence>
<evidence type="ECO:0000313" key="1">
    <source>
        <dbReference type="EMBL" id="GII32333.1"/>
    </source>
</evidence>